<dbReference type="InterPro" id="IPR024311">
    <property type="entry name" value="Lipocalin-like"/>
</dbReference>
<accession>A0ABN6HYU2</accession>
<evidence type="ECO:0000256" key="1">
    <source>
        <dbReference type="SAM" id="SignalP"/>
    </source>
</evidence>
<dbReference type="PROSITE" id="PS51257">
    <property type="entry name" value="PROKAR_LIPOPROTEIN"/>
    <property type="match status" value="1"/>
</dbReference>
<sequence length="154" mass="17625">MKNIVFIIIASVFFISCKSTSAVDNYVDYEAQRNVKGDWIISNIEYPNSNYIQVNHFDIAKSDCFTNSTWNFVSNNNKGTVVFPNNCAATRNITWYINRDGQMVLKFLNSESSRKTETGYVVDYIPVNANSFILRDKAMISNSTVQIEITFTRI</sequence>
<protein>
    <recommendedName>
        <fullName evidence="2">Lipocalin-like domain-containing protein</fullName>
    </recommendedName>
</protein>
<dbReference type="Pfam" id="PF13648">
    <property type="entry name" value="Lipocalin_4"/>
    <property type="match status" value="1"/>
</dbReference>
<proteinExistence type="predicted"/>
<feature type="signal peptide" evidence="1">
    <location>
        <begin position="1"/>
        <end position="22"/>
    </location>
</feature>
<name>A0ABN6HYU2_9FLAO</name>
<dbReference type="Proteomes" id="UP000825258">
    <property type="component" value="Chromosome"/>
</dbReference>
<reference evidence="3 4" key="1">
    <citation type="submission" date="2021-06" db="EMBL/GenBank/DDBJ databases">
        <title>Whole genome sequences of Flavobacterium sp. KK2020170 and assembly.</title>
        <authorList>
            <person name="Kitahara K."/>
            <person name="Miyoshi S."/>
            <person name="Uesaka K."/>
        </authorList>
    </citation>
    <scope>NUCLEOTIDE SEQUENCE [LARGE SCALE GENOMIC DNA]</scope>
    <source>
        <strain evidence="3 4">KK2020170</strain>
    </source>
</reference>
<gene>
    <name evidence="3" type="ORF">KK2020170_24520</name>
</gene>
<feature type="chain" id="PRO_5045469297" description="Lipocalin-like domain-containing protein" evidence="1">
    <location>
        <begin position="23"/>
        <end position="154"/>
    </location>
</feature>
<keyword evidence="1" id="KW-0732">Signal</keyword>
<dbReference type="EMBL" id="AP024749">
    <property type="protein sequence ID" value="BCY29584.1"/>
    <property type="molecule type" value="Genomic_DNA"/>
</dbReference>
<dbReference type="RefSeq" id="WP_221258655.1">
    <property type="nucleotide sequence ID" value="NZ_AP024749.1"/>
</dbReference>
<evidence type="ECO:0000313" key="4">
    <source>
        <dbReference type="Proteomes" id="UP000825258"/>
    </source>
</evidence>
<keyword evidence="4" id="KW-1185">Reference proteome</keyword>
<feature type="domain" description="Lipocalin-like" evidence="2">
    <location>
        <begin position="36"/>
        <end position="114"/>
    </location>
</feature>
<organism evidence="3 4">
    <name type="scientific">Flavobacterium okayamense</name>
    <dbReference type="NCBI Taxonomy" id="2830782"/>
    <lineage>
        <taxon>Bacteria</taxon>
        <taxon>Pseudomonadati</taxon>
        <taxon>Bacteroidota</taxon>
        <taxon>Flavobacteriia</taxon>
        <taxon>Flavobacteriales</taxon>
        <taxon>Flavobacteriaceae</taxon>
        <taxon>Flavobacterium</taxon>
    </lineage>
</organism>
<evidence type="ECO:0000313" key="3">
    <source>
        <dbReference type="EMBL" id="BCY29584.1"/>
    </source>
</evidence>
<evidence type="ECO:0000259" key="2">
    <source>
        <dbReference type="Pfam" id="PF13648"/>
    </source>
</evidence>